<accession>A0A847D0X5</accession>
<dbReference type="AlphaFoldDB" id="A0A847D0X5"/>
<organism evidence="7 8">
    <name type="scientific">Candidatus Dojkabacteria bacterium</name>
    <dbReference type="NCBI Taxonomy" id="2099670"/>
    <lineage>
        <taxon>Bacteria</taxon>
        <taxon>Candidatus Dojkabacteria</taxon>
    </lineage>
</organism>
<evidence type="ECO:0000256" key="3">
    <source>
        <dbReference type="ARBA" id="ARBA00022692"/>
    </source>
</evidence>
<proteinExistence type="inferred from homology"/>
<protein>
    <submittedName>
        <fullName evidence="7">YqaE/Pmp3 family membrane protein</fullName>
    </submittedName>
</protein>
<dbReference type="Pfam" id="PF01679">
    <property type="entry name" value="Pmp3"/>
    <property type="match status" value="1"/>
</dbReference>
<keyword evidence="4 6" id="KW-1133">Transmembrane helix</keyword>
<dbReference type="GO" id="GO:0016020">
    <property type="term" value="C:membrane"/>
    <property type="evidence" value="ECO:0007669"/>
    <property type="project" value="UniProtKB-SubCell"/>
</dbReference>
<evidence type="ECO:0000313" key="7">
    <source>
        <dbReference type="EMBL" id="NLD25575.1"/>
    </source>
</evidence>
<evidence type="ECO:0000313" key="8">
    <source>
        <dbReference type="Proteomes" id="UP000545876"/>
    </source>
</evidence>
<comment type="caution">
    <text evidence="7">The sequence shown here is derived from an EMBL/GenBank/DDBJ whole genome shotgun (WGS) entry which is preliminary data.</text>
</comment>
<dbReference type="InterPro" id="IPR000612">
    <property type="entry name" value="PMP3"/>
</dbReference>
<gene>
    <name evidence="7" type="ORF">GX656_02950</name>
</gene>
<evidence type="ECO:0000256" key="2">
    <source>
        <dbReference type="ARBA" id="ARBA00009530"/>
    </source>
</evidence>
<name>A0A847D0X5_9BACT</name>
<keyword evidence="3 6" id="KW-0812">Transmembrane</keyword>
<sequence length="74" mass="8508">MRTRITCGYSGPAKKILKGSFWIEIILWLTFIVPGLIYSIWRLGNQVHECPKCKSQSMIPVDSPKAQEMLKNQK</sequence>
<evidence type="ECO:0000256" key="1">
    <source>
        <dbReference type="ARBA" id="ARBA00004370"/>
    </source>
</evidence>
<dbReference type="Proteomes" id="UP000545876">
    <property type="component" value="Unassembled WGS sequence"/>
</dbReference>
<comment type="subcellular location">
    <subcellularLocation>
        <location evidence="1">Membrane</location>
    </subcellularLocation>
</comment>
<feature type="transmembrane region" description="Helical" evidence="6">
    <location>
        <begin position="21"/>
        <end position="41"/>
    </location>
</feature>
<dbReference type="EMBL" id="JAAZBX010000010">
    <property type="protein sequence ID" value="NLD25575.1"/>
    <property type="molecule type" value="Genomic_DNA"/>
</dbReference>
<evidence type="ECO:0000256" key="6">
    <source>
        <dbReference type="SAM" id="Phobius"/>
    </source>
</evidence>
<evidence type="ECO:0000256" key="4">
    <source>
        <dbReference type="ARBA" id="ARBA00022989"/>
    </source>
</evidence>
<evidence type="ECO:0000256" key="5">
    <source>
        <dbReference type="ARBA" id="ARBA00023136"/>
    </source>
</evidence>
<keyword evidence="5 6" id="KW-0472">Membrane</keyword>
<reference evidence="7 8" key="1">
    <citation type="journal article" date="2020" name="Biotechnol. Biofuels">
        <title>New insights from the biogas microbiome by comprehensive genome-resolved metagenomics of nearly 1600 species originating from multiple anaerobic digesters.</title>
        <authorList>
            <person name="Campanaro S."/>
            <person name="Treu L."/>
            <person name="Rodriguez-R L.M."/>
            <person name="Kovalovszki A."/>
            <person name="Ziels R.M."/>
            <person name="Maus I."/>
            <person name="Zhu X."/>
            <person name="Kougias P.G."/>
            <person name="Basile A."/>
            <person name="Luo G."/>
            <person name="Schluter A."/>
            <person name="Konstantinidis K.T."/>
            <person name="Angelidaki I."/>
        </authorList>
    </citation>
    <scope>NUCLEOTIDE SEQUENCE [LARGE SCALE GENOMIC DNA]</scope>
    <source>
        <strain evidence="7">AS06rmzACSIP_65</strain>
    </source>
</reference>
<comment type="similarity">
    <text evidence="2">Belongs to the UPF0057 (PMP3) family.</text>
</comment>